<dbReference type="PANTHER" id="PTHR31374">
    <property type="entry name" value="AUXIN-INDUCED PROTEIN-LIKE-RELATED"/>
    <property type="match status" value="1"/>
</dbReference>
<feature type="non-terminal residue" evidence="3">
    <location>
        <position position="1"/>
    </location>
</feature>
<evidence type="ECO:0000313" key="3">
    <source>
        <dbReference type="EMBL" id="TVU45824.1"/>
    </source>
</evidence>
<dbReference type="GO" id="GO:0009733">
    <property type="term" value="P:response to auxin"/>
    <property type="evidence" value="ECO:0007669"/>
    <property type="project" value="InterPro"/>
</dbReference>
<evidence type="ECO:0008006" key="5">
    <source>
        <dbReference type="Google" id="ProtNLM"/>
    </source>
</evidence>
<reference evidence="3 4" key="1">
    <citation type="journal article" date="2019" name="Sci. Rep.">
        <title>A high-quality genome of Eragrostis curvula grass provides insights into Poaceae evolution and supports new strategies to enhance forage quality.</title>
        <authorList>
            <person name="Carballo J."/>
            <person name="Santos B.A.C.M."/>
            <person name="Zappacosta D."/>
            <person name="Garbus I."/>
            <person name="Selva J.P."/>
            <person name="Gallo C.A."/>
            <person name="Diaz A."/>
            <person name="Albertini E."/>
            <person name="Caccamo M."/>
            <person name="Echenique V."/>
        </authorList>
    </citation>
    <scope>NUCLEOTIDE SEQUENCE [LARGE SCALE GENOMIC DNA]</scope>
    <source>
        <strain evidence="4">cv. Victoria</strain>
        <tissue evidence="3">Leaf</tissue>
    </source>
</reference>
<dbReference type="EMBL" id="RWGY01000004">
    <property type="protein sequence ID" value="TVU45824.1"/>
    <property type="molecule type" value="Genomic_DNA"/>
</dbReference>
<feature type="region of interest" description="Disordered" evidence="2">
    <location>
        <begin position="1"/>
        <end position="43"/>
    </location>
</feature>
<accession>A0A5J9WEY0</accession>
<sequence>MVWRKKSGGVGESPSRGYSGADEEEKVPKGHVPMVAGGGEDGDGERMLVPVRLLSDPSIAELLDMAAQQYGYGQPGVLRVPCDAGHFRRLVDGAMHRRGISSA</sequence>
<evidence type="ECO:0000313" key="4">
    <source>
        <dbReference type="Proteomes" id="UP000324897"/>
    </source>
</evidence>
<evidence type="ECO:0000256" key="2">
    <source>
        <dbReference type="SAM" id="MobiDB-lite"/>
    </source>
</evidence>
<gene>
    <name evidence="3" type="ORF">EJB05_05327</name>
</gene>
<proteinExistence type="inferred from homology"/>
<organism evidence="3 4">
    <name type="scientific">Eragrostis curvula</name>
    <name type="common">weeping love grass</name>
    <dbReference type="NCBI Taxonomy" id="38414"/>
    <lineage>
        <taxon>Eukaryota</taxon>
        <taxon>Viridiplantae</taxon>
        <taxon>Streptophyta</taxon>
        <taxon>Embryophyta</taxon>
        <taxon>Tracheophyta</taxon>
        <taxon>Spermatophyta</taxon>
        <taxon>Magnoliopsida</taxon>
        <taxon>Liliopsida</taxon>
        <taxon>Poales</taxon>
        <taxon>Poaceae</taxon>
        <taxon>PACMAD clade</taxon>
        <taxon>Chloridoideae</taxon>
        <taxon>Eragrostideae</taxon>
        <taxon>Eragrostidinae</taxon>
        <taxon>Eragrostis</taxon>
    </lineage>
</organism>
<keyword evidence="4" id="KW-1185">Reference proteome</keyword>
<dbReference type="Pfam" id="PF02519">
    <property type="entry name" value="Auxin_inducible"/>
    <property type="match status" value="1"/>
</dbReference>
<protein>
    <recommendedName>
        <fullName evidence="5">Auxin-responsive protein</fullName>
    </recommendedName>
</protein>
<dbReference type="OrthoDB" id="653869at2759"/>
<dbReference type="Proteomes" id="UP000324897">
    <property type="component" value="Chromosome 5"/>
</dbReference>
<dbReference type="InterPro" id="IPR003676">
    <property type="entry name" value="SAUR_fam"/>
</dbReference>
<dbReference type="AlphaFoldDB" id="A0A5J9WEY0"/>
<comment type="caution">
    <text evidence="3">The sequence shown here is derived from an EMBL/GenBank/DDBJ whole genome shotgun (WGS) entry which is preliminary data.</text>
</comment>
<dbReference type="Gramene" id="TVU45824">
    <property type="protein sequence ID" value="TVU45824"/>
    <property type="gene ID" value="EJB05_05327"/>
</dbReference>
<evidence type="ECO:0000256" key="1">
    <source>
        <dbReference type="ARBA" id="ARBA00006974"/>
    </source>
</evidence>
<name>A0A5J9WEY0_9POAL</name>
<dbReference type="PANTHER" id="PTHR31374:SF261">
    <property type="entry name" value="OS01G0768333 PROTEIN"/>
    <property type="match status" value="1"/>
</dbReference>
<comment type="similarity">
    <text evidence="1">Belongs to the ARG7 family.</text>
</comment>